<comment type="function">
    <text evidence="17">Glucanases play a role in cell expansion during growth, in cell-cell fusion during mating, and in spore release during sporulation. This enzyme may be involved in beta-glucan degradation. Active on laminarin and lichenan.</text>
</comment>
<feature type="transmembrane region" description="Helical" evidence="22">
    <location>
        <begin position="239"/>
        <end position="262"/>
    </location>
</feature>
<keyword evidence="22" id="KW-1133">Transmembrane helix</keyword>
<evidence type="ECO:0000256" key="9">
    <source>
        <dbReference type="ARBA" id="ARBA00022729"/>
    </source>
</evidence>
<evidence type="ECO:0000256" key="20">
    <source>
        <dbReference type="RuleBase" id="RU004335"/>
    </source>
</evidence>
<evidence type="ECO:0000256" key="17">
    <source>
        <dbReference type="ARBA" id="ARBA00037649"/>
    </source>
</evidence>
<keyword evidence="24" id="KW-1185">Reference proteome</keyword>
<dbReference type="InterPro" id="IPR000490">
    <property type="entry name" value="Glyco_hydro_17"/>
</dbReference>
<evidence type="ECO:0000256" key="11">
    <source>
        <dbReference type="ARBA" id="ARBA00022968"/>
    </source>
</evidence>
<comment type="caution">
    <text evidence="23">The sequence shown here is derived from an EMBL/GenBank/DDBJ whole genome shotgun (WGS) entry which is preliminary data.</text>
</comment>
<dbReference type="GO" id="GO:0009277">
    <property type="term" value="C:fungal-type cell wall"/>
    <property type="evidence" value="ECO:0007669"/>
    <property type="project" value="TreeGrafter"/>
</dbReference>
<keyword evidence="16" id="KW-0624">Polysaccharide degradation</keyword>
<dbReference type="OrthoDB" id="68336at2759"/>
<dbReference type="Pfam" id="PF00332">
    <property type="entry name" value="Glyco_hydro_17"/>
    <property type="match status" value="1"/>
</dbReference>
<dbReference type="SUPFAM" id="SSF51445">
    <property type="entry name" value="(Trans)glycosidases"/>
    <property type="match status" value="1"/>
</dbReference>
<keyword evidence="11" id="KW-0735">Signal-anchor</keyword>
<evidence type="ECO:0000256" key="4">
    <source>
        <dbReference type="ARBA" id="ARBA00008773"/>
    </source>
</evidence>
<evidence type="ECO:0000256" key="15">
    <source>
        <dbReference type="ARBA" id="ARBA00023316"/>
    </source>
</evidence>
<evidence type="ECO:0000256" key="3">
    <source>
        <dbReference type="ARBA" id="ARBA00004401"/>
    </source>
</evidence>
<comment type="similarity">
    <text evidence="4 20">Belongs to the glycosyl hydrolase 17 family.</text>
</comment>
<evidence type="ECO:0000256" key="16">
    <source>
        <dbReference type="ARBA" id="ARBA00023326"/>
    </source>
</evidence>
<keyword evidence="8" id="KW-0964">Secreted</keyword>
<sequence>APSNITPGADNFGEHAAGGLAGVATSVADRNPRQSGLDAMNGTNGYGHGHGQAYEQGQGQHGYDHQAYPDQSYYGHGQGYDRGYDQSYGQLEHDYTAFPPGQATPSRSQHSFASDPFDDGRYSYGQRLDPRLGQVNPNDIMDDGDEGLEYTGRSARTSRLNLGNNSSRSSQVGGTGAAAGTAGAAGAGAAGVAAGLLGAKGSSGYQGAGANEYDLGAHGAKEQSEWIKKQEGGKKRWKWLIIVAVGLIVAGGIAGGVVGALMNKKSSSNGQSASQDSDANGDLSINSTEIQALLNNANLHKVFPGVDYTPINTQYPDCISNPASQNNITRDVAVLSQLTNVIRLYGTDCNQTEMTIHALKQLEMEDDMRIWLGVWQDANTTTNDRQLSQMWDILDNYGDKYFEGLIVANEILFRKQMNITDLGDLLDSVRNNVSDMNLNLKVATSDLGDNWTAELASKSDAIMSNIHPFFGGINEKQAASWTWSFWQNHNTGFMKTDAVDNIISEIGWPSQGGTDCGSDTVTDCPDAAVASVDGMNQLMEDWVCDALTNGTNYFWFEMFDEPWKIMFNTDSENWEDHWGLMDVNRNLKNGIKIPDCGGKTV</sequence>
<gene>
    <name evidence="23" type="ORF">BKA67DRAFT_500007</name>
</gene>
<evidence type="ECO:0000256" key="12">
    <source>
        <dbReference type="ARBA" id="ARBA00023136"/>
    </source>
</evidence>
<keyword evidence="6" id="KW-1003">Cell membrane</keyword>
<keyword evidence="12 22" id="KW-0472">Membrane</keyword>
<evidence type="ECO:0000256" key="8">
    <source>
        <dbReference type="ARBA" id="ARBA00022525"/>
    </source>
</evidence>
<dbReference type="RefSeq" id="XP_045955802.1">
    <property type="nucleotide sequence ID" value="XM_046097076.1"/>
</dbReference>
<protein>
    <recommendedName>
        <fullName evidence="5">glucan endo-1,3-beta-D-glucosidase</fullName>
        <ecNumber evidence="5">3.2.1.39</ecNumber>
    </recommendedName>
    <alternativeName>
        <fullName evidence="19">Endo-1,3-beta-glucanase btgC</fullName>
    </alternativeName>
    <alternativeName>
        <fullName evidence="18">Laminarinase btgC</fullName>
    </alternativeName>
</protein>
<name>A0A9P8ZU21_9PEZI</name>
<keyword evidence="13" id="KW-0325">Glycoprotein</keyword>
<evidence type="ECO:0000256" key="13">
    <source>
        <dbReference type="ARBA" id="ARBA00023180"/>
    </source>
</evidence>
<dbReference type="GO" id="GO:0005576">
    <property type="term" value="C:extracellular region"/>
    <property type="evidence" value="ECO:0007669"/>
    <property type="project" value="TreeGrafter"/>
</dbReference>
<dbReference type="InterPro" id="IPR050732">
    <property type="entry name" value="Beta-glucan_modifiers"/>
</dbReference>
<dbReference type="PANTHER" id="PTHR16631:SF17">
    <property type="entry name" value="GLUCAN ENDO-1,3-BETA-GLUCOSIDASE BTGC"/>
    <property type="match status" value="1"/>
</dbReference>
<reference evidence="23" key="1">
    <citation type="journal article" date="2021" name="Nat. Commun.">
        <title>Genetic determinants of endophytism in the Arabidopsis root mycobiome.</title>
        <authorList>
            <person name="Mesny F."/>
            <person name="Miyauchi S."/>
            <person name="Thiergart T."/>
            <person name="Pickel B."/>
            <person name="Atanasova L."/>
            <person name="Karlsson M."/>
            <person name="Huettel B."/>
            <person name="Barry K.W."/>
            <person name="Haridas S."/>
            <person name="Chen C."/>
            <person name="Bauer D."/>
            <person name="Andreopoulos W."/>
            <person name="Pangilinan J."/>
            <person name="LaButti K."/>
            <person name="Riley R."/>
            <person name="Lipzen A."/>
            <person name="Clum A."/>
            <person name="Drula E."/>
            <person name="Henrissat B."/>
            <person name="Kohler A."/>
            <person name="Grigoriev I.V."/>
            <person name="Martin F.M."/>
            <person name="Hacquard S."/>
        </authorList>
    </citation>
    <scope>NUCLEOTIDE SEQUENCE</scope>
    <source>
        <strain evidence="23">MPI-SDFR-AT-0073</strain>
    </source>
</reference>
<evidence type="ECO:0000256" key="1">
    <source>
        <dbReference type="ARBA" id="ARBA00000382"/>
    </source>
</evidence>
<dbReference type="Proteomes" id="UP000758603">
    <property type="component" value="Unassembled WGS sequence"/>
</dbReference>
<evidence type="ECO:0000256" key="14">
    <source>
        <dbReference type="ARBA" id="ARBA00023277"/>
    </source>
</evidence>
<comment type="catalytic activity">
    <reaction evidence="1">
        <text>Hydrolysis of (1-&gt;3)-beta-D-glucosidic linkages in (1-&gt;3)-beta-D-glucans.</text>
        <dbReference type="EC" id="3.2.1.39"/>
    </reaction>
</comment>
<evidence type="ECO:0000313" key="24">
    <source>
        <dbReference type="Proteomes" id="UP000758603"/>
    </source>
</evidence>
<comment type="subcellular location">
    <subcellularLocation>
        <location evidence="3">Cell membrane</location>
        <topology evidence="3">Single-pass type II membrane protein</topology>
    </subcellularLocation>
    <subcellularLocation>
        <location evidence="2">Secreted</location>
        <location evidence="2">Cell wall</location>
    </subcellularLocation>
</comment>
<dbReference type="Gene3D" id="3.20.20.80">
    <property type="entry name" value="Glycosidases"/>
    <property type="match status" value="1"/>
</dbReference>
<keyword evidence="22" id="KW-0812">Transmembrane</keyword>
<keyword evidence="14" id="KW-0119">Carbohydrate metabolism</keyword>
<dbReference type="AlphaFoldDB" id="A0A9P8ZU21"/>
<dbReference type="GO" id="GO:0071555">
    <property type="term" value="P:cell wall organization"/>
    <property type="evidence" value="ECO:0007669"/>
    <property type="project" value="UniProtKB-KW"/>
</dbReference>
<keyword evidence="7" id="KW-0134">Cell wall</keyword>
<dbReference type="GO" id="GO:0000272">
    <property type="term" value="P:polysaccharide catabolic process"/>
    <property type="evidence" value="ECO:0007669"/>
    <property type="project" value="UniProtKB-KW"/>
</dbReference>
<evidence type="ECO:0000256" key="21">
    <source>
        <dbReference type="SAM" id="MobiDB-lite"/>
    </source>
</evidence>
<organism evidence="23 24">
    <name type="scientific">Truncatella angustata</name>
    <dbReference type="NCBI Taxonomy" id="152316"/>
    <lineage>
        <taxon>Eukaryota</taxon>
        <taxon>Fungi</taxon>
        <taxon>Dikarya</taxon>
        <taxon>Ascomycota</taxon>
        <taxon>Pezizomycotina</taxon>
        <taxon>Sordariomycetes</taxon>
        <taxon>Xylariomycetidae</taxon>
        <taxon>Amphisphaeriales</taxon>
        <taxon>Sporocadaceae</taxon>
        <taxon>Truncatella</taxon>
    </lineage>
</organism>
<dbReference type="EC" id="3.2.1.39" evidence="5"/>
<dbReference type="GO" id="GO:0009986">
    <property type="term" value="C:cell surface"/>
    <property type="evidence" value="ECO:0007669"/>
    <property type="project" value="TreeGrafter"/>
</dbReference>
<feature type="compositionally biased region" description="Polar residues" evidence="21">
    <location>
        <begin position="103"/>
        <end position="112"/>
    </location>
</feature>
<dbReference type="InterPro" id="IPR017853">
    <property type="entry name" value="GH"/>
</dbReference>
<dbReference type="GO" id="GO:0042973">
    <property type="term" value="F:glucan endo-1,3-beta-D-glucosidase activity"/>
    <property type="evidence" value="ECO:0007669"/>
    <property type="project" value="UniProtKB-EC"/>
</dbReference>
<proteinExistence type="inferred from homology"/>
<evidence type="ECO:0000256" key="18">
    <source>
        <dbReference type="ARBA" id="ARBA00042373"/>
    </source>
</evidence>
<feature type="compositionally biased region" description="Low complexity" evidence="21">
    <location>
        <begin position="158"/>
        <end position="172"/>
    </location>
</feature>
<evidence type="ECO:0000256" key="5">
    <source>
        <dbReference type="ARBA" id="ARBA00012780"/>
    </source>
</evidence>
<keyword evidence="15" id="KW-0961">Cell wall biogenesis/degradation</keyword>
<accession>A0A9P8ZU21</accession>
<evidence type="ECO:0000313" key="23">
    <source>
        <dbReference type="EMBL" id="KAH6651524.1"/>
    </source>
</evidence>
<dbReference type="GeneID" id="70125968"/>
<feature type="region of interest" description="Disordered" evidence="21">
    <location>
        <begin position="31"/>
        <end position="180"/>
    </location>
</feature>
<evidence type="ECO:0000256" key="2">
    <source>
        <dbReference type="ARBA" id="ARBA00004191"/>
    </source>
</evidence>
<evidence type="ECO:0000256" key="10">
    <source>
        <dbReference type="ARBA" id="ARBA00022801"/>
    </source>
</evidence>
<evidence type="ECO:0000256" key="6">
    <source>
        <dbReference type="ARBA" id="ARBA00022475"/>
    </source>
</evidence>
<dbReference type="FunFam" id="3.20.20.80:FF:000151">
    <property type="entry name" value="Glucan endo-1,3-beta-glucosidase btgC"/>
    <property type="match status" value="1"/>
</dbReference>
<dbReference type="PANTHER" id="PTHR16631">
    <property type="entry name" value="GLUCAN 1,3-BETA-GLUCOSIDASE"/>
    <property type="match status" value="1"/>
</dbReference>
<evidence type="ECO:0000256" key="7">
    <source>
        <dbReference type="ARBA" id="ARBA00022512"/>
    </source>
</evidence>
<evidence type="ECO:0000256" key="22">
    <source>
        <dbReference type="SAM" id="Phobius"/>
    </source>
</evidence>
<keyword evidence="9" id="KW-0732">Signal</keyword>
<feature type="non-terminal residue" evidence="23">
    <location>
        <position position="601"/>
    </location>
</feature>
<dbReference type="GO" id="GO:0005886">
    <property type="term" value="C:plasma membrane"/>
    <property type="evidence" value="ECO:0007669"/>
    <property type="project" value="UniProtKB-SubCell"/>
</dbReference>
<keyword evidence="10 23" id="KW-0378">Hydrolase</keyword>
<feature type="non-terminal residue" evidence="23">
    <location>
        <position position="1"/>
    </location>
</feature>
<evidence type="ECO:0000256" key="19">
    <source>
        <dbReference type="ARBA" id="ARBA00043078"/>
    </source>
</evidence>
<dbReference type="EMBL" id="JAGPXC010000006">
    <property type="protein sequence ID" value="KAH6651524.1"/>
    <property type="molecule type" value="Genomic_DNA"/>
</dbReference>